<accession>A0ABP6M5G1</accession>
<reference evidence="2" key="1">
    <citation type="journal article" date="2019" name="Int. J. Syst. Evol. Microbiol.">
        <title>The Global Catalogue of Microorganisms (GCM) 10K type strain sequencing project: providing services to taxonomists for standard genome sequencing and annotation.</title>
        <authorList>
            <consortium name="The Broad Institute Genomics Platform"/>
            <consortium name="The Broad Institute Genome Sequencing Center for Infectious Disease"/>
            <person name="Wu L."/>
            <person name="Ma J."/>
        </authorList>
    </citation>
    <scope>NUCLEOTIDE SEQUENCE [LARGE SCALE GENOMIC DNA]</scope>
    <source>
        <strain evidence="2">JCM 9091</strain>
    </source>
</reference>
<comment type="caution">
    <text evidence="1">The sequence shown here is derived from an EMBL/GenBank/DDBJ whole genome shotgun (WGS) entry which is preliminary data.</text>
</comment>
<dbReference type="Proteomes" id="UP001501532">
    <property type="component" value="Unassembled WGS sequence"/>
</dbReference>
<dbReference type="EMBL" id="BAAAUF010000119">
    <property type="protein sequence ID" value="GAA3079003.1"/>
    <property type="molecule type" value="Genomic_DNA"/>
</dbReference>
<keyword evidence="2" id="KW-1185">Reference proteome</keyword>
<protein>
    <recommendedName>
        <fullName evidence="3">Transposase</fullName>
    </recommendedName>
</protein>
<organism evidence="1 2">
    <name type="scientific">Streptomyces glomeratus</name>
    <dbReference type="NCBI Taxonomy" id="284452"/>
    <lineage>
        <taxon>Bacteria</taxon>
        <taxon>Bacillati</taxon>
        <taxon>Actinomycetota</taxon>
        <taxon>Actinomycetes</taxon>
        <taxon>Kitasatosporales</taxon>
        <taxon>Streptomycetaceae</taxon>
        <taxon>Streptomyces</taxon>
    </lineage>
</organism>
<evidence type="ECO:0000313" key="2">
    <source>
        <dbReference type="Proteomes" id="UP001501532"/>
    </source>
</evidence>
<proteinExistence type="predicted"/>
<sequence>MRLEAARGNRSGLHTAITRVQQVNRDLDCSLELETTQLISELLNGPGTAVRKAL</sequence>
<name>A0ABP6M5G1_9ACTN</name>
<evidence type="ECO:0008006" key="3">
    <source>
        <dbReference type="Google" id="ProtNLM"/>
    </source>
</evidence>
<dbReference type="RefSeq" id="WP_372482183.1">
    <property type="nucleotide sequence ID" value="NZ_BAAAUF010000119.1"/>
</dbReference>
<evidence type="ECO:0000313" key="1">
    <source>
        <dbReference type="EMBL" id="GAA3079003.1"/>
    </source>
</evidence>
<gene>
    <name evidence="1" type="ORF">GCM10010448_70670</name>
</gene>